<organism evidence="2 3">
    <name type="scientific">Chelativorans intermedius</name>
    <dbReference type="NCBI Taxonomy" id="515947"/>
    <lineage>
        <taxon>Bacteria</taxon>
        <taxon>Pseudomonadati</taxon>
        <taxon>Pseudomonadota</taxon>
        <taxon>Alphaproteobacteria</taxon>
        <taxon>Hyphomicrobiales</taxon>
        <taxon>Phyllobacteriaceae</taxon>
        <taxon>Chelativorans</taxon>
    </lineage>
</organism>
<evidence type="ECO:0000313" key="3">
    <source>
        <dbReference type="Proteomes" id="UP001589755"/>
    </source>
</evidence>
<keyword evidence="1" id="KW-0732">Signal</keyword>
<sequence>MSRTLSFLSAAGLLTTLSLGVCAQAGEIEGPASAEPAAFDIRRAGIAIDGSSLVFSMQTEGEAGAQRPQPAGQLGGAPVWSYVWPTSFDPSVVGFDREAGILAFAVTAHPDFDDTPLFDEDGDGDAGNDGQHWHSHWVVLVEDDACGAGALKVRDIPEGASPRLPKTWPDLPILIDSPGWHPRFEEDRLSVRVPFDPETELKGVRFDAVTAALRVNASIHSPLLCVTDVFEAAGGLSLPGVAE</sequence>
<feature type="chain" id="PRO_5046672803" description="PEBP family protein" evidence="1">
    <location>
        <begin position="24"/>
        <end position="243"/>
    </location>
</feature>
<accession>A0ABV6D5U6</accession>
<dbReference type="Proteomes" id="UP001589755">
    <property type="component" value="Unassembled WGS sequence"/>
</dbReference>
<keyword evidence="3" id="KW-1185">Reference proteome</keyword>
<protein>
    <recommendedName>
        <fullName evidence="4">PEBP family protein</fullName>
    </recommendedName>
</protein>
<dbReference type="EMBL" id="JBHLXD010000007">
    <property type="protein sequence ID" value="MFC0207982.1"/>
    <property type="molecule type" value="Genomic_DNA"/>
</dbReference>
<proteinExistence type="predicted"/>
<dbReference type="RefSeq" id="WP_261520676.1">
    <property type="nucleotide sequence ID" value="NZ_JAODNW010000013.1"/>
</dbReference>
<reference evidence="2 3" key="1">
    <citation type="submission" date="2024-09" db="EMBL/GenBank/DDBJ databases">
        <authorList>
            <person name="Sun Q."/>
            <person name="Mori K."/>
        </authorList>
    </citation>
    <scope>NUCLEOTIDE SEQUENCE [LARGE SCALE GENOMIC DNA]</scope>
    <source>
        <strain evidence="2 3">CCM 8543</strain>
    </source>
</reference>
<comment type="caution">
    <text evidence="2">The sequence shown here is derived from an EMBL/GenBank/DDBJ whole genome shotgun (WGS) entry which is preliminary data.</text>
</comment>
<gene>
    <name evidence="2" type="ORF">ACFFJ2_06155</name>
</gene>
<feature type="signal peptide" evidence="1">
    <location>
        <begin position="1"/>
        <end position="23"/>
    </location>
</feature>
<name>A0ABV6D5U6_9HYPH</name>
<evidence type="ECO:0000256" key="1">
    <source>
        <dbReference type="SAM" id="SignalP"/>
    </source>
</evidence>
<evidence type="ECO:0000313" key="2">
    <source>
        <dbReference type="EMBL" id="MFC0207982.1"/>
    </source>
</evidence>
<evidence type="ECO:0008006" key="4">
    <source>
        <dbReference type="Google" id="ProtNLM"/>
    </source>
</evidence>